<accession>A0A7Z8CY48</accession>
<protein>
    <submittedName>
        <fullName evidence="1">Uncharacterized protein</fullName>
    </submittedName>
</protein>
<organism evidence="1 2">
    <name type="scientific">Carnobacterium divergens</name>
    <name type="common">Lactobacillus divergens</name>
    <dbReference type="NCBI Taxonomy" id="2748"/>
    <lineage>
        <taxon>Bacteria</taxon>
        <taxon>Bacillati</taxon>
        <taxon>Bacillota</taxon>
        <taxon>Bacilli</taxon>
        <taxon>Lactobacillales</taxon>
        <taxon>Carnobacteriaceae</taxon>
        <taxon>Carnobacterium</taxon>
    </lineage>
</organism>
<dbReference type="AlphaFoldDB" id="A0A7Z8CY48"/>
<reference evidence="1 2" key="1">
    <citation type="journal article" date="2018" name="Int. J. Food Microbiol.">
        <title>Growth of Carnobacterium spp. isolated from chilled vacuum-packaged meat under relevant acidic conditions.</title>
        <authorList>
            <person name="Zhang P."/>
            <person name="Badoni M."/>
            <person name="Ganzle M."/>
            <person name="Yang X."/>
        </authorList>
    </citation>
    <scope>NUCLEOTIDE SEQUENCE [LARGE SCALE GENOMIC DNA]</scope>
    <source>
        <strain evidence="1 2">B2</strain>
    </source>
</reference>
<comment type="caution">
    <text evidence="1">The sequence shown here is derived from an EMBL/GenBank/DDBJ whole genome shotgun (WGS) entry which is preliminary data.</text>
</comment>
<evidence type="ECO:0000313" key="1">
    <source>
        <dbReference type="EMBL" id="TFJ23572.1"/>
    </source>
</evidence>
<gene>
    <name evidence="1" type="ORF">CKN69_11730</name>
</gene>
<evidence type="ECO:0000313" key="2">
    <source>
        <dbReference type="Proteomes" id="UP000297938"/>
    </source>
</evidence>
<sequence>MEMEYKDAVDVVKDSKGNEIKLHDVCKVLATGEIVIVEEGTNKHHKTKGLIAINDVIGLQDWLDVYPSGTLEVVGNMAVSVDD</sequence>
<dbReference type="Proteomes" id="UP000297938">
    <property type="component" value="Unassembled WGS sequence"/>
</dbReference>
<dbReference type="EMBL" id="NRPP01000018">
    <property type="protein sequence ID" value="TFJ23572.1"/>
    <property type="molecule type" value="Genomic_DNA"/>
</dbReference>
<proteinExistence type="predicted"/>
<name>A0A7Z8CY48_CARDV</name>